<dbReference type="InterPro" id="IPR043129">
    <property type="entry name" value="ATPase_NBD"/>
</dbReference>
<comment type="caution">
    <text evidence="1">The sequence shown here is derived from an EMBL/GenBank/DDBJ whole genome shotgun (WGS) entry which is preliminary data.</text>
</comment>
<reference evidence="1 2" key="1">
    <citation type="journal article" date="2020" name="FEMS Microbiol. Ecol.">
        <title>Temporal dynamics of bacterial communities during seed development and maturation.</title>
        <authorList>
            <person name="Chesneau G."/>
            <person name="Torres-Cortes G."/>
            <person name="Briand M."/>
            <person name="Darrasse A."/>
            <person name="Preveaux A."/>
            <person name="Marais C."/>
            <person name="Jacques M.A."/>
            <person name="Shade A."/>
            <person name="Barret M."/>
        </authorList>
    </citation>
    <scope>NUCLEOTIDE SEQUENCE [LARGE SCALE GENOMIC DNA]</scope>
    <source>
        <strain evidence="1 2">CFBP13599</strain>
    </source>
</reference>
<evidence type="ECO:0000313" key="2">
    <source>
        <dbReference type="Proteomes" id="UP000620025"/>
    </source>
</evidence>
<dbReference type="SUPFAM" id="SSF53067">
    <property type="entry name" value="Actin-like ATPase domain"/>
    <property type="match status" value="1"/>
</dbReference>
<dbReference type="Gene3D" id="3.30.1490.300">
    <property type="match status" value="1"/>
</dbReference>
<sequence>MTARESLAAGLTACQQRLHGLWQSAGGETAWRWWSAELFAMLPSFVRRRVVAATAQANIDWPLGEAVEVKANATLVLPYACVLTQVVRLPQIAGSNAATVIRYELDRYSPYPASDLSYAVQVISVRNTVAEIRWVAIPAQRLDAILQACKARGFQPRSIDARSQEGVPLGVDLMHGSARTSAPDGKRIDRYLLATCLVSMFVLLSVWLAHRQSLLETMQAAVELQHSEVAALRELRQELDSTQGAASYLRQKKAELPALSTVLGDLATCLPTDTSLDRLEINDQGEVTMAGQSARASVLIGAMAECKSVEKPRFDGVIRADERTAKDNFNVKAQLRRETADAQITDSD</sequence>
<gene>
    <name evidence="1" type="ORF">IFT38_15175</name>
</gene>
<dbReference type="Proteomes" id="UP000620025">
    <property type="component" value="Unassembled WGS sequence"/>
</dbReference>
<accession>A0ABR9C0I7</accession>
<organism evidence="1 2">
    <name type="scientific">Pseudomonas coleopterorum</name>
    <dbReference type="NCBI Taxonomy" id="1605838"/>
    <lineage>
        <taxon>Bacteria</taxon>
        <taxon>Pseudomonadati</taxon>
        <taxon>Pseudomonadota</taxon>
        <taxon>Gammaproteobacteria</taxon>
        <taxon>Pseudomonadales</taxon>
        <taxon>Pseudomonadaceae</taxon>
        <taxon>Pseudomonas</taxon>
    </lineage>
</organism>
<protein>
    <submittedName>
        <fullName evidence="1">General secretion pathway protein GspL</fullName>
    </submittedName>
</protein>
<dbReference type="Gene3D" id="3.30.420.40">
    <property type="match status" value="1"/>
</dbReference>
<dbReference type="EMBL" id="JACYWZ010000006">
    <property type="protein sequence ID" value="MBD8770887.1"/>
    <property type="molecule type" value="Genomic_DNA"/>
</dbReference>
<proteinExistence type="predicted"/>
<evidence type="ECO:0000313" key="1">
    <source>
        <dbReference type="EMBL" id="MBD8770887.1"/>
    </source>
</evidence>
<dbReference type="RefSeq" id="WP_192068520.1">
    <property type="nucleotide sequence ID" value="NZ_JACYWY010000001.1"/>
</dbReference>
<keyword evidence="2" id="KW-1185">Reference proteome</keyword>
<name>A0ABR9C0I7_9PSED</name>